<proteinExistence type="predicted"/>
<feature type="compositionally biased region" description="Low complexity" evidence="1">
    <location>
        <begin position="80"/>
        <end position="97"/>
    </location>
</feature>
<feature type="compositionally biased region" description="Basic residues" evidence="1">
    <location>
        <begin position="1"/>
        <end position="10"/>
    </location>
</feature>
<sequence>MRRGQRRRWNRGIEGGGGGERERVGRGDRMRDEPTLKVVNSEICKGGGRRVTRRRLEQHGRGEGSCGSDGEGGRLGAGSAGEETGVTGSGGPSLLTGRSGGSLGGSGGGSTVEERELRRQRRTRAEEAGEPTRVGRGEDGRLWLHGPARRPGVSPRDVLFR</sequence>
<feature type="region of interest" description="Disordered" evidence="1">
    <location>
        <begin position="1"/>
        <end position="161"/>
    </location>
</feature>
<feature type="compositionally biased region" description="Gly residues" evidence="1">
    <location>
        <begin position="63"/>
        <end position="79"/>
    </location>
</feature>
<dbReference type="EMBL" id="AP004048">
    <property type="protein sequence ID" value="BAD22958.1"/>
    <property type="molecule type" value="Genomic_DNA"/>
</dbReference>
<dbReference type="AlphaFoldDB" id="Q6K9S0"/>
<dbReference type="EMBL" id="AP004028">
    <property type="protein sequence ID" value="BAD21530.1"/>
    <property type="molecule type" value="Genomic_DNA"/>
</dbReference>
<accession>Q6K9S0</accession>
<evidence type="ECO:0000313" key="4">
    <source>
        <dbReference type="Proteomes" id="UP000000763"/>
    </source>
</evidence>
<organism evidence="3 4">
    <name type="scientific">Oryza sativa subsp. japonica</name>
    <name type="common">Rice</name>
    <dbReference type="NCBI Taxonomy" id="39947"/>
    <lineage>
        <taxon>Eukaryota</taxon>
        <taxon>Viridiplantae</taxon>
        <taxon>Streptophyta</taxon>
        <taxon>Embryophyta</taxon>
        <taxon>Tracheophyta</taxon>
        <taxon>Spermatophyta</taxon>
        <taxon>Magnoliopsida</taxon>
        <taxon>Liliopsida</taxon>
        <taxon>Poales</taxon>
        <taxon>Poaceae</taxon>
        <taxon>BOP clade</taxon>
        <taxon>Oryzoideae</taxon>
        <taxon>Oryzeae</taxon>
        <taxon>Oryzinae</taxon>
        <taxon>Oryza</taxon>
        <taxon>Oryza sativa</taxon>
    </lineage>
</organism>
<feature type="compositionally biased region" description="Basic and acidic residues" evidence="1">
    <location>
        <begin position="19"/>
        <end position="35"/>
    </location>
</feature>
<feature type="compositionally biased region" description="Basic and acidic residues" evidence="1">
    <location>
        <begin position="133"/>
        <end position="142"/>
    </location>
</feature>
<gene>
    <name evidence="2" type="ORF">OJ1136_C12.22</name>
    <name evidence="3" type="ORF">OJ1202_E07.5</name>
</gene>
<name>Q6K9S0_ORYSJ</name>
<reference evidence="2" key="1">
    <citation type="submission" date="2001-08" db="EMBL/GenBank/DDBJ databases">
        <title>Oryza sativa nipponbare(GA3) genomic DNA, chromosome 2, BAC clone:OJ1136_C12.</title>
        <authorList>
            <person name="Sasaki T."/>
            <person name="Matsumoto T."/>
            <person name="Yamamoto K."/>
        </authorList>
    </citation>
    <scope>NUCLEOTIDE SEQUENCE</scope>
</reference>
<reference evidence="4" key="4">
    <citation type="journal article" date="2008" name="Nucleic Acids Res.">
        <title>The rice annotation project database (RAP-DB): 2008 update.</title>
        <authorList>
            <consortium name="The rice annotation project (RAP)"/>
        </authorList>
    </citation>
    <scope>GENOME REANNOTATION</scope>
    <source>
        <strain evidence="4">cv. Nipponbare</strain>
    </source>
</reference>
<feature type="compositionally biased region" description="Gly residues" evidence="1">
    <location>
        <begin position="98"/>
        <end position="110"/>
    </location>
</feature>
<protein>
    <submittedName>
        <fullName evidence="3">Fibroin-like</fullName>
    </submittedName>
</protein>
<feature type="compositionally biased region" description="Basic and acidic residues" evidence="1">
    <location>
        <begin position="112"/>
        <end position="127"/>
    </location>
</feature>
<dbReference type="Proteomes" id="UP000000763">
    <property type="component" value="Chromosome 2"/>
</dbReference>
<evidence type="ECO:0000256" key="1">
    <source>
        <dbReference type="SAM" id="MobiDB-lite"/>
    </source>
</evidence>
<evidence type="ECO:0000313" key="3">
    <source>
        <dbReference type="EMBL" id="BAD22958.1"/>
    </source>
</evidence>
<evidence type="ECO:0000313" key="2">
    <source>
        <dbReference type="EMBL" id="BAD21530.1"/>
    </source>
</evidence>
<reference evidence="4" key="3">
    <citation type="journal article" date="2005" name="Nature">
        <title>The map-based sequence of the rice genome.</title>
        <authorList>
            <consortium name="International rice genome sequencing project (IRGSP)"/>
            <person name="Matsumoto T."/>
            <person name="Wu J."/>
            <person name="Kanamori H."/>
            <person name="Katayose Y."/>
            <person name="Fujisawa M."/>
            <person name="Namiki N."/>
            <person name="Mizuno H."/>
            <person name="Yamamoto K."/>
            <person name="Antonio B.A."/>
            <person name="Baba T."/>
            <person name="Sakata K."/>
            <person name="Nagamura Y."/>
            <person name="Aoki H."/>
            <person name="Arikawa K."/>
            <person name="Arita K."/>
            <person name="Bito T."/>
            <person name="Chiden Y."/>
            <person name="Fujitsuka N."/>
            <person name="Fukunaka R."/>
            <person name="Hamada M."/>
            <person name="Harada C."/>
            <person name="Hayashi A."/>
            <person name="Hijishita S."/>
            <person name="Honda M."/>
            <person name="Hosokawa S."/>
            <person name="Ichikawa Y."/>
            <person name="Idonuma A."/>
            <person name="Iijima M."/>
            <person name="Ikeda M."/>
            <person name="Ikeno M."/>
            <person name="Ito K."/>
            <person name="Ito S."/>
            <person name="Ito T."/>
            <person name="Ito Y."/>
            <person name="Ito Y."/>
            <person name="Iwabuchi A."/>
            <person name="Kamiya K."/>
            <person name="Karasawa W."/>
            <person name="Kurita K."/>
            <person name="Katagiri S."/>
            <person name="Kikuta A."/>
            <person name="Kobayashi H."/>
            <person name="Kobayashi N."/>
            <person name="Machita K."/>
            <person name="Maehara T."/>
            <person name="Masukawa M."/>
            <person name="Mizubayashi T."/>
            <person name="Mukai Y."/>
            <person name="Nagasaki H."/>
            <person name="Nagata Y."/>
            <person name="Naito S."/>
            <person name="Nakashima M."/>
            <person name="Nakama Y."/>
            <person name="Nakamichi Y."/>
            <person name="Nakamura M."/>
            <person name="Meguro A."/>
            <person name="Negishi M."/>
            <person name="Ohta I."/>
            <person name="Ohta T."/>
            <person name="Okamoto M."/>
            <person name="Ono N."/>
            <person name="Saji S."/>
            <person name="Sakaguchi M."/>
            <person name="Sakai K."/>
            <person name="Shibata M."/>
            <person name="Shimokawa T."/>
            <person name="Song J."/>
            <person name="Takazaki Y."/>
            <person name="Terasawa K."/>
            <person name="Tsugane M."/>
            <person name="Tsuji K."/>
            <person name="Ueda S."/>
            <person name="Waki K."/>
            <person name="Yamagata H."/>
            <person name="Yamamoto M."/>
            <person name="Yamamoto S."/>
            <person name="Yamane H."/>
            <person name="Yoshiki S."/>
            <person name="Yoshihara R."/>
            <person name="Yukawa K."/>
            <person name="Zhong H."/>
            <person name="Yano M."/>
            <person name="Yuan Q."/>
            <person name="Ouyang S."/>
            <person name="Liu J."/>
            <person name="Jones K.M."/>
            <person name="Gansberger K."/>
            <person name="Moffat K."/>
            <person name="Hill J."/>
            <person name="Bera J."/>
            <person name="Fadrosh D."/>
            <person name="Jin S."/>
            <person name="Johri S."/>
            <person name="Kim M."/>
            <person name="Overton L."/>
            <person name="Reardon M."/>
            <person name="Tsitrin T."/>
            <person name="Vuong H."/>
            <person name="Weaver B."/>
            <person name="Ciecko A."/>
            <person name="Tallon L."/>
            <person name="Jackson J."/>
            <person name="Pai G."/>
            <person name="Aken S.V."/>
            <person name="Utterback T."/>
            <person name="Reidmuller S."/>
            <person name="Feldblyum T."/>
            <person name="Hsiao J."/>
            <person name="Zismann V."/>
            <person name="Iobst S."/>
            <person name="de Vazeille A.R."/>
            <person name="Buell C.R."/>
            <person name="Ying K."/>
            <person name="Li Y."/>
            <person name="Lu T."/>
            <person name="Huang Y."/>
            <person name="Zhao Q."/>
            <person name="Feng Q."/>
            <person name="Zhang L."/>
            <person name="Zhu J."/>
            <person name="Weng Q."/>
            <person name="Mu J."/>
            <person name="Lu Y."/>
            <person name="Fan D."/>
            <person name="Liu Y."/>
            <person name="Guan J."/>
            <person name="Zhang Y."/>
            <person name="Yu S."/>
            <person name="Liu X."/>
            <person name="Zhang Y."/>
            <person name="Hong G."/>
            <person name="Han B."/>
            <person name="Choisne N."/>
            <person name="Demange N."/>
            <person name="Orjeda G."/>
            <person name="Samain S."/>
            <person name="Cattolico L."/>
            <person name="Pelletier E."/>
            <person name="Couloux A."/>
            <person name="Segurens B."/>
            <person name="Wincker P."/>
            <person name="D'Hont A."/>
            <person name="Scarpelli C."/>
            <person name="Weissenbach J."/>
            <person name="Salanoubat M."/>
            <person name="Quetier F."/>
            <person name="Yu Y."/>
            <person name="Kim H.R."/>
            <person name="Rambo T."/>
            <person name="Currie J."/>
            <person name="Collura K."/>
            <person name="Luo M."/>
            <person name="Yang T."/>
            <person name="Ammiraju J.S.S."/>
            <person name="Engler F."/>
            <person name="Soderlund C."/>
            <person name="Wing R.A."/>
            <person name="Palmer L.E."/>
            <person name="de la Bastide M."/>
            <person name="Spiegel L."/>
            <person name="Nascimento L."/>
            <person name="Zutavern T."/>
            <person name="O'Shaughnessy A."/>
            <person name="Dike S."/>
            <person name="Dedhia N."/>
            <person name="Preston R."/>
            <person name="Balija V."/>
            <person name="McCombie W.R."/>
            <person name="Chow T."/>
            <person name="Chen H."/>
            <person name="Chung M."/>
            <person name="Chen C."/>
            <person name="Shaw J."/>
            <person name="Wu H."/>
            <person name="Hsiao K."/>
            <person name="Chao Y."/>
            <person name="Chu M."/>
            <person name="Cheng C."/>
            <person name="Hour A."/>
            <person name="Lee P."/>
            <person name="Lin S."/>
            <person name="Lin Y."/>
            <person name="Liou J."/>
            <person name="Liu S."/>
            <person name="Hsing Y."/>
            <person name="Raghuvanshi S."/>
            <person name="Mohanty A."/>
            <person name="Bharti A.K."/>
            <person name="Gaur A."/>
            <person name="Gupta V."/>
            <person name="Kumar D."/>
            <person name="Ravi V."/>
            <person name="Vij S."/>
            <person name="Kapur A."/>
            <person name="Khurana P."/>
            <person name="Khurana P."/>
            <person name="Khurana J.P."/>
            <person name="Tyagi A.K."/>
            <person name="Gaikwad K."/>
            <person name="Singh A."/>
            <person name="Dalal V."/>
            <person name="Srivastava S."/>
            <person name="Dixit A."/>
            <person name="Pal A.K."/>
            <person name="Ghazi I.A."/>
            <person name="Yadav M."/>
            <person name="Pandit A."/>
            <person name="Bhargava A."/>
            <person name="Sureshbabu K."/>
            <person name="Batra K."/>
            <person name="Sharma T.R."/>
            <person name="Mohapatra T."/>
            <person name="Singh N.K."/>
            <person name="Messing J."/>
            <person name="Nelson A.B."/>
            <person name="Fuks G."/>
            <person name="Kavchok S."/>
            <person name="Keizer G."/>
            <person name="Linton E."/>
            <person name="Llaca V."/>
            <person name="Song R."/>
            <person name="Tanyolac B."/>
            <person name="Young S."/>
            <person name="Ho-Il K."/>
            <person name="Hahn J.H."/>
            <person name="Sangsakoo G."/>
            <person name="Vanavichit A."/>
            <person name="de Mattos Luiz.A.T."/>
            <person name="Zimmer P.D."/>
            <person name="Malone G."/>
            <person name="Dellagostin O."/>
            <person name="de Oliveira A.C."/>
            <person name="Bevan M."/>
            <person name="Bancroft I."/>
            <person name="Minx P."/>
            <person name="Cordum H."/>
            <person name="Wilson R."/>
            <person name="Cheng Z."/>
            <person name="Jin W."/>
            <person name="Jiang J."/>
            <person name="Leong S.A."/>
            <person name="Iwama H."/>
            <person name="Gojobori T."/>
            <person name="Itoh T."/>
            <person name="Niimura Y."/>
            <person name="Fujii Y."/>
            <person name="Habara T."/>
            <person name="Sakai H."/>
            <person name="Sato Y."/>
            <person name="Wilson G."/>
            <person name="Kumar K."/>
            <person name="McCouch S."/>
            <person name="Juretic N."/>
            <person name="Hoen D."/>
            <person name="Wright S."/>
            <person name="Bruskiewich R."/>
            <person name="Bureau T."/>
            <person name="Miyao A."/>
            <person name="Hirochika H."/>
            <person name="Nishikawa T."/>
            <person name="Kadowaki K."/>
            <person name="Sugiura M."/>
            <person name="Burr B."/>
            <person name="Sasaki T."/>
        </authorList>
    </citation>
    <scope>NUCLEOTIDE SEQUENCE [LARGE SCALE GENOMIC DNA]</scope>
    <source>
        <strain evidence="4">cv. Nipponbare</strain>
    </source>
</reference>
<reference evidence="3" key="2">
    <citation type="submission" date="2001-08" db="EMBL/GenBank/DDBJ databases">
        <title>Oryza sativa nipponbare(GA3) genomic DNA, chromosome 2, BAC clone:OJ1202_E07.</title>
        <authorList>
            <person name="Sasaki T."/>
            <person name="Matsumoto T."/>
            <person name="Yamamoto K."/>
        </authorList>
    </citation>
    <scope>NUCLEOTIDE SEQUENCE</scope>
</reference>